<gene>
    <name evidence="9" type="primary">VWA7</name>
</gene>
<feature type="region of interest" description="Disordered" evidence="4">
    <location>
        <begin position="608"/>
        <end position="630"/>
    </location>
</feature>
<feature type="signal peptide" evidence="5">
    <location>
        <begin position="1"/>
        <end position="27"/>
    </location>
</feature>
<dbReference type="Pfam" id="PF23610">
    <property type="entry name" value="VWA7_4"/>
    <property type="match status" value="1"/>
</dbReference>
<dbReference type="InterPro" id="IPR036465">
    <property type="entry name" value="vWFA_dom_sf"/>
</dbReference>
<feature type="domain" description="VWA7 beta-sandwich" evidence="6">
    <location>
        <begin position="495"/>
        <end position="521"/>
    </location>
</feature>
<dbReference type="AlphaFoldDB" id="A0A8D0H0K1"/>
<evidence type="ECO:0000256" key="1">
    <source>
        <dbReference type="ARBA" id="ARBA00004613"/>
    </source>
</evidence>
<reference evidence="9" key="1">
    <citation type="submission" date="2025-08" db="UniProtKB">
        <authorList>
            <consortium name="Ensembl"/>
        </authorList>
    </citation>
    <scope>IDENTIFICATION</scope>
</reference>
<evidence type="ECO:0000256" key="2">
    <source>
        <dbReference type="ARBA" id="ARBA00022525"/>
    </source>
</evidence>
<dbReference type="SUPFAM" id="SSF53300">
    <property type="entry name" value="vWA-like"/>
    <property type="match status" value="1"/>
</dbReference>
<keyword evidence="10" id="KW-1185">Reference proteome</keyword>
<dbReference type="Proteomes" id="UP000694392">
    <property type="component" value="Unplaced"/>
</dbReference>
<dbReference type="InterPro" id="IPR056862">
    <property type="entry name" value="VWA7_N"/>
</dbReference>
<evidence type="ECO:0000313" key="9">
    <source>
        <dbReference type="Ensembl" id="ENSSPUP00000012760.1"/>
    </source>
</evidence>
<keyword evidence="2" id="KW-0964">Secreted</keyword>
<dbReference type="InterPro" id="IPR052577">
    <property type="entry name" value="VWA7"/>
</dbReference>
<evidence type="ECO:0000256" key="5">
    <source>
        <dbReference type="SAM" id="SignalP"/>
    </source>
</evidence>
<dbReference type="PANTHER" id="PTHR14905">
    <property type="entry name" value="NG37"/>
    <property type="match status" value="1"/>
</dbReference>
<comment type="subcellular location">
    <subcellularLocation>
        <location evidence="1">Secreted</location>
    </subcellularLocation>
</comment>
<dbReference type="Pfam" id="PF25106">
    <property type="entry name" value="VWA_4"/>
    <property type="match status" value="1"/>
</dbReference>
<evidence type="ECO:0000259" key="6">
    <source>
        <dbReference type="Pfam" id="PF23610"/>
    </source>
</evidence>
<evidence type="ECO:0000256" key="3">
    <source>
        <dbReference type="ARBA" id="ARBA00022729"/>
    </source>
</evidence>
<dbReference type="GeneTree" id="ENSGT00390000011517"/>
<dbReference type="Ensembl" id="ENSSPUT00000013605.1">
    <property type="protein sequence ID" value="ENSSPUP00000012760.1"/>
    <property type="gene ID" value="ENSSPUG00000009705.1"/>
</dbReference>
<dbReference type="Gene3D" id="3.40.50.410">
    <property type="entry name" value="von Willebrand factor, type A domain"/>
    <property type="match status" value="1"/>
</dbReference>
<keyword evidence="3 5" id="KW-0732">Signal</keyword>
<dbReference type="CDD" id="cd00198">
    <property type="entry name" value="vWFA"/>
    <property type="match status" value="1"/>
</dbReference>
<proteinExistence type="predicted"/>
<dbReference type="PANTHER" id="PTHR14905:SF7">
    <property type="entry name" value="VON WILLEBRAND FACTOR A DOMAIN-CONTAINING PROTEIN 7"/>
    <property type="match status" value="1"/>
</dbReference>
<evidence type="ECO:0000313" key="10">
    <source>
        <dbReference type="Proteomes" id="UP000694392"/>
    </source>
</evidence>
<feature type="domain" description="Hemicentin-1-like von Willebrand factor A" evidence="7">
    <location>
        <begin position="301"/>
        <end position="467"/>
    </location>
</feature>
<name>A0A8D0H0K1_SPHPU</name>
<accession>A0A8D0H0K1</accession>
<evidence type="ECO:0000259" key="7">
    <source>
        <dbReference type="Pfam" id="PF25106"/>
    </source>
</evidence>
<organism evidence="9 10">
    <name type="scientific">Sphenodon punctatus</name>
    <name type="common">Tuatara</name>
    <name type="synonym">Hatteria punctata</name>
    <dbReference type="NCBI Taxonomy" id="8508"/>
    <lineage>
        <taxon>Eukaryota</taxon>
        <taxon>Metazoa</taxon>
        <taxon>Chordata</taxon>
        <taxon>Craniata</taxon>
        <taxon>Vertebrata</taxon>
        <taxon>Euteleostomi</taxon>
        <taxon>Lepidosauria</taxon>
        <taxon>Sphenodontia</taxon>
        <taxon>Sphenodontidae</taxon>
        <taxon>Sphenodon</taxon>
    </lineage>
</organism>
<evidence type="ECO:0000259" key="8">
    <source>
        <dbReference type="Pfam" id="PF25107"/>
    </source>
</evidence>
<feature type="region of interest" description="Disordered" evidence="4">
    <location>
        <begin position="91"/>
        <end position="116"/>
    </location>
</feature>
<evidence type="ECO:0000256" key="4">
    <source>
        <dbReference type="SAM" id="MobiDB-lite"/>
    </source>
</evidence>
<dbReference type="Pfam" id="PF25107">
    <property type="entry name" value="VWA7_N"/>
    <property type="match status" value="1"/>
</dbReference>
<feature type="region of interest" description="Disordered" evidence="4">
    <location>
        <begin position="218"/>
        <end position="249"/>
    </location>
</feature>
<reference evidence="9" key="2">
    <citation type="submission" date="2025-09" db="UniProtKB">
        <authorList>
            <consortium name="Ensembl"/>
        </authorList>
    </citation>
    <scope>IDENTIFICATION</scope>
</reference>
<feature type="domain" description="VWA7 N-terminal" evidence="8">
    <location>
        <begin position="147"/>
        <end position="289"/>
    </location>
</feature>
<dbReference type="InterPro" id="IPR057613">
    <property type="entry name" value="VWA7_4"/>
</dbReference>
<dbReference type="InterPro" id="IPR056861">
    <property type="entry name" value="HMCN1-like_VWA"/>
</dbReference>
<feature type="chain" id="PRO_5034390324" evidence="5">
    <location>
        <begin position="28"/>
        <end position="630"/>
    </location>
</feature>
<protein>
    <submittedName>
        <fullName evidence="9">von Willebrand factor A domain containing 7</fullName>
    </submittedName>
</protein>
<sequence length="630" mass="68944">MEGSLGWFWSLLWTLGVLVLPPQRAVGFLPNFWSRAMAFAWGSVTHQDMTEDAILNVTLRLFVELRGPRDGRYKELPESDQWPILGFKSGSPGSLAEASPRHATQDPPGSPAGHGGDLSCWGSGGWSLTVPLPCPPRPHLISPSFLLPVQDFYSHSNWVELGRREIHPRLLQPGREIKSLAEGRADVPTCTDCTHQTCRGNILDGVQAKGLLTTGYYGSNPDKPPGKCSHGGRFDSSQSREPRGGINKDSNSLFFSPHHYLHGEAAALGLEASVHFLDKLHRELGRKQFMRLLDISPAMGLSFVIDTTGSMGEEIKAARRQAWEIIQQRRGTAQEPDQYLLVPFHDPDFGPAYKTSNSEEFLQHLNSISPLAGGDEPEMCLSALQLALLNSPPLSEIFVFTDASAKDRHLKNSVKALIEERRCKVTFLITEDPSRTRVRREILAPDRFDLYVSLALHSGGQVIFTDNNNIWSAAEVIGESAATSVRGGKRSSAFDFLYYFAVPFEGPHPGLFKLDSRPVEGRSDMECGWVGGGGRVGRGHLLPTASASLLPPRGSCISVSDEGSLCKQLPPPQRQLHFGTKRGVPVQTAAPTPEAVASQPWARDSCINSRPHSRGSCISTPSVGSQRPVF</sequence>